<accession>A0A9P6LMD5</accession>
<dbReference type="SMART" id="SM00248">
    <property type="entry name" value="ANK"/>
    <property type="match status" value="26"/>
</dbReference>
<evidence type="ECO:0000256" key="2">
    <source>
        <dbReference type="ARBA" id="ARBA00023043"/>
    </source>
</evidence>
<dbReference type="Gene3D" id="1.25.40.20">
    <property type="entry name" value="Ankyrin repeat-containing domain"/>
    <property type="match status" value="7"/>
</dbReference>
<feature type="repeat" description="ANK" evidence="3">
    <location>
        <begin position="594"/>
        <end position="620"/>
    </location>
</feature>
<dbReference type="InterPro" id="IPR002110">
    <property type="entry name" value="Ankyrin_rpt"/>
</dbReference>
<evidence type="ECO:0000256" key="1">
    <source>
        <dbReference type="ARBA" id="ARBA00022737"/>
    </source>
</evidence>
<feature type="region of interest" description="Disordered" evidence="4">
    <location>
        <begin position="1291"/>
        <end position="1310"/>
    </location>
</feature>
<evidence type="ECO:0008006" key="9">
    <source>
        <dbReference type="Google" id="ProtNLM"/>
    </source>
</evidence>
<evidence type="ECO:0000259" key="5">
    <source>
        <dbReference type="Pfam" id="PF22939"/>
    </source>
</evidence>
<name>A0A9P6LMD5_9PEZI</name>
<feature type="repeat" description="ANK" evidence="3">
    <location>
        <begin position="527"/>
        <end position="559"/>
    </location>
</feature>
<dbReference type="InterPro" id="IPR050745">
    <property type="entry name" value="Multifunctional_regulatory"/>
</dbReference>
<dbReference type="Pfam" id="PF12796">
    <property type="entry name" value="Ank_2"/>
    <property type="match status" value="4"/>
</dbReference>
<dbReference type="SUPFAM" id="SSF48403">
    <property type="entry name" value="Ankyrin repeat"/>
    <property type="match status" value="5"/>
</dbReference>
<comment type="caution">
    <text evidence="7">The sequence shown here is derived from an EMBL/GenBank/DDBJ whole genome shotgun (WGS) entry which is preliminary data.</text>
</comment>
<keyword evidence="1" id="KW-0677">Repeat</keyword>
<dbReference type="InterPro" id="IPR056884">
    <property type="entry name" value="NPHP3-like_N"/>
</dbReference>
<dbReference type="PANTHER" id="PTHR24189">
    <property type="entry name" value="MYOTROPHIN"/>
    <property type="match status" value="1"/>
</dbReference>
<evidence type="ECO:0000256" key="3">
    <source>
        <dbReference type="PROSITE-ProRule" id="PRU00023"/>
    </source>
</evidence>
<dbReference type="Pfam" id="PF22939">
    <property type="entry name" value="WHD_GPIID"/>
    <property type="match status" value="1"/>
</dbReference>
<evidence type="ECO:0000313" key="8">
    <source>
        <dbReference type="Proteomes" id="UP000781932"/>
    </source>
</evidence>
<proteinExistence type="predicted"/>
<feature type="domain" description="GPI inositol-deacylase winged helix" evidence="5">
    <location>
        <begin position="339"/>
        <end position="406"/>
    </location>
</feature>
<dbReference type="GeneID" id="62160905"/>
<dbReference type="InterPro" id="IPR036770">
    <property type="entry name" value="Ankyrin_rpt-contain_sf"/>
</dbReference>
<feature type="domain" description="Nephrocystin 3-like N-terminal" evidence="6">
    <location>
        <begin position="63"/>
        <end position="225"/>
    </location>
</feature>
<reference evidence="7" key="2">
    <citation type="submission" date="2020-11" db="EMBL/GenBank/DDBJ databases">
        <title>Whole genome sequencing of Colletotrichum sp.</title>
        <authorList>
            <person name="Li H."/>
        </authorList>
    </citation>
    <scope>NUCLEOTIDE SEQUENCE</scope>
    <source>
        <strain evidence="7">CkLH20</strain>
    </source>
</reference>
<dbReference type="Gene3D" id="3.40.50.300">
    <property type="entry name" value="P-loop containing nucleotide triphosphate hydrolases"/>
    <property type="match status" value="1"/>
</dbReference>
<evidence type="ECO:0000256" key="4">
    <source>
        <dbReference type="SAM" id="MobiDB-lite"/>
    </source>
</evidence>
<dbReference type="PRINTS" id="PR01415">
    <property type="entry name" value="ANKYRIN"/>
</dbReference>
<dbReference type="PROSITE" id="PS50297">
    <property type="entry name" value="ANK_REP_REGION"/>
    <property type="match status" value="8"/>
</dbReference>
<feature type="repeat" description="ANK" evidence="3">
    <location>
        <begin position="1235"/>
        <end position="1267"/>
    </location>
</feature>
<gene>
    <name evidence="7" type="ORF">CkaCkLH20_05112</name>
</gene>
<sequence>MSSGLSDTDAVVIDHDDVSNYNPDHVLPEPPEVIKNLRAWLKPTAYDLESGEYRKHLASHAPGTGDWVTSTAMYQEWLQSQDRGLLWIKGIPGSGKSVLASKIIRELSRNHPGTPVLFFFFRQIVAANHEPVALLRDWLDQILSYSPPLQQQIKEYVETNRELSSMSTDDLWRDLRMAISGLHGNVFCVADALDEMDGGNWKFVEALFELGNWKPHKVKVILTSRPMGNMDALIRTFNHSKIRLDEEMVDKDISTFVRRALETPTISNDDKYVIQQAIPGQANGIFLYAKLAMDAFLDPGADARAVLKSLPDDMWAMYTELLQEHRRRSEVPDNIQLLILQWVTHSTRPLRLLEMAEMISVTHTDIVSHDLSGVKNLIRAACGPLLEIMPDETVCVVHHTFTEYLTGVNRSPGDGYPILFSEETHAKLGLACLKYLQAGSLDDIHESKAPPRMNLYDHEIGGTKLSLKHPFLKYAASNWHIHLARSSPEGHDQVQVNQALDEFVGHPHYLDAWLGIHWFGAYLNDRRGVTPLHVAARYGLAGWAKHLLLTGSSVDPIDSYGKTPLFWASTSGKAEAVQVLIEAGANPDRAETDHGRKPLHEAASKNHPEVIKLLLGAGVDPLTPKTMEYGGVRECGNTRSTYACHNGHLEAVDAFLPFLKDSETIHRALAWASKAGRSEVVSRILEEPGVDIDRKVRRGTPLFRACQSGNAATIILLLRKGADPTILCEPDEEFRVGDDPLDIMEIEEEYLYRCYAEEGDPKPTRQPRGFTALHLVCNDERQKYSAGGLKDDPAVVDEILDLFIKNGEDIHQRKGCTLLHLTCNNPVWTRLLLERGIDPNIANGYGSTPLHETCSLDAMIQLVEHGKADINKLDEKMSPPLFHFLSLTDHALVPKFLEYRPDCGIQDISGNGPLHIALQTQECKPEIIDALILAGADPNLKNNANLTPFDVIDLRSPASAEMMDILIRSGADINTKDKNGKTPLFRTIQLPPNSSGEPHREIKALIDRGARVDTRDSRGRTLLHEAIRSHPGCPDPSGRHKTDSRLDFLIDLGLDLQAVDVNGDNLLHELSWHSSNPDCTYPYILHVWTRLLDLGVNPDKPNHRGRVPLHNLCCKRRSGRDLSVAEDAVDLLISATKNIDATDEEGITPLHLAAVTSEHNTKKLLDAGANPRISSWHGMTPLHLAVRSRQSNIVGLLLDSLHRTDTGQSEVITLVSWRMDDHIHPISGVDAEARDAKRPLHYACESGRPEVVAMLLKAGATVKVPGLRAACAHFEIEQDYWTRSFERDPGNGDAVGLRPQDVRRSGSVSSDGFRNTARLEEIIEMLLDHGANLSDPGDWFYHDGYRESRSTSRLPLMDYTLKCFTEVQKRRGLEPPGKYGPPSKGKVTFDEHLISYRHEAIVKALQNFDGLKKGEANQELFRSRLSRRDFDVVEQLFHVGVDFLADADKNGKTNFGILVQGGFTKLVDRIGQLELKRQHEKGTWHAIGDKNRPGFGQKTAWSPENLNLNHQPFIFQAVSQELPVFDVLRLLVEKFGADINEMVFRRVSRDGKTVVQPIDSALHQLAKGYWWWHIAQALPYLISRQANLNLKNDKGQTPLHLALESGEKRGFGMYRRDAARLLILSGADVNAMDTSGKTCLAYAGSDAEMVRLLIEHGATVKADALFTAINMQQVDVLETLLNAGVDPNMRFDKASTKPYQADDMDDFLHRWDREDIPDYEWYPLHHAATKLYATYDKDKLVPKDTWPTILKIIDALLAHGANPLAKFIRCTGEDCYHQQLRGRLYGKHIERMIKSIPWVPASDESQDEKPEPEPDTSFSWEGHEECILLHQLLVDGHIVRPLLLSGNIDPNCKDNKGYTLLLAACASTFGPDMPLDLFSQATESPDEQTEISTFRHLINVGADPEARDVEGRNAMHHMLRFREEDIRSKPRILKSLSYMAEFHRSLINQQDKNGKTPLHLAVDRAVYEKKTTYADLLLEAGADPLLSDNEGNTVLHILSRMLWLSTFRPLFDELIKLGCDINARNEKGETPLFGYFNGLRRKHDKEFYSRGTDLSTIDDAGALAALEAAGADFTVRRNDGQGLLHVAAEGHHVRFKTLLDRGLDALAEDNNRRTALDVAAACENVGVLNLFKHGAEEDTECVGKGYWVNVEDIFGVEGDWDDAGLQRIASTFPSEAD</sequence>
<dbReference type="InterPro" id="IPR054471">
    <property type="entry name" value="GPIID_WHD"/>
</dbReference>
<dbReference type="Pfam" id="PF00023">
    <property type="entry name" value="Ank"/>
    <property type="match status" value="3"/>
</dbReference>
<dbReference type="PROSITE" id="PS50088">
    <property type="entry name" value="ANK_REPEAT"/>
    <property type="match status" value="8"/>
</dbReference>
<keyword evidence="8" id="KW-1185">Reference proteome</keyword>
<dbReference type="SUPFAM" id="SSF52540">
    <property type="entry name" value="P-loop containing nucleoside triphosphate hydrolases"/>
    <property type="match status" value="1"/>
</dbReference>
<dbReference type="Proteomes" id="UP000781932">
    <property type="component" value="Unassembled WGS sequence"/>
</dbReference>
<dbReference type="EMBL" id="JAATWM020000014">
    <property type="protein sequence ID" value="KAF9877412.1"/>
    <property type="molecule type" value="Genomic_DNA"/>
</dbReference>
<feature type="repeat" description="ANK" evidence="3">
    <location>
        <begin position="1177"/>
        <end position="1199"/>
    </location>
</feature>
<reference evidence="7" key="1">
    <citation type="submission" date="2020-03" db="EMBL/GenBank/DDBJ databases">
        <authorList>
            <person name="He L."/>
        </authorList>
    </citation>
    <scope>NUCLEOTIDE SEQUENCE</scope>
    <source>
        <strain evidence="7">CkLH20</strain>
    </source>
</reference>
<evidence type="ECO:0000313" key="7">
    <source>
        <dbReference type="EMBL" id="KAF9877412.1"/>
    </source>
</evidence>
<organism evidence="7 8">
    <name type="scientific">Colletotrichum karsti</name>
    <dbReference type="NCBI Taxonomy" id="1095194"/>
    <lineage>
        <taxon>Eukaryota</taxon>
        <taxon>Fungi</taxon>
        <taxon>Dikarya</taxon>
        <taxon>Ascomycota</taxon>
        <taxon>Pezizomycotina</taxon>
        <taxon>Sordariomycetes</taxon>
        <taxon>Hypocreomycetidae</taxon>
        <taxon>Glomerellales</taxon>
        <taxon>Glomerellaceae</taxon>
        <taxon>Colletotrichum</taxon>
        <taxon>Colletotrichum boninense species complex</taxon>
    </lineage>
</organism>
<dbReference type="RefSeq" id="XP_038746873.1">
    <property type="nucleotide sequence ID" value="XM_038887831.1"/>
</dbReference>
<dbReference type="InterPro" id="IPR027417">
    <property type="entry name" value="P-loop_NTPase"/>
</dbReference>
<feature type="repeat" description="ANK" evidence="3">
    <location>
        <begin position="909"/>
        <end position="943"/>
    </location>
</feature>
<dbReference type="PANTHER" id="PTHR24189:SF50">
    <property type="entry name" value="ANKYRIN REPEAT AND SOCS BOX PROTEIN 2"/>
    <property type="match status" value="1"/>
</dbReference>
<feature type="repeat" description="ANK" evidence="3">
    <location>
        <begin position="1594"/>
        <end position="1634"/>
    </location>
</feature>
<keyword evidence="2 3" id="KW-0040">ANK repeat</keyword>
<dbReference type="OrthoDB" id="21416at2759"/>
<protein>
    <recommendedName>
        <fullName evidence="9">NACHT domain-containing protein</fullName>
    </recommendedName>
</protein>
<feature type="repeat" description="ANK" evidence="3">
    <location>
        <begin position="560"/>
        <end position="592"/>
    </location>
</feature>
<dbReference type="Pfam" id="PF24883">
    <property type="entry name" value="NPHP3_N"/>
    <property type="match status" value="1"/>
</dbReference>
<evidence type="ECO:0000259" key="6">
    <source>
        <dbReference type="Pfam" id="PF24883"/>
    </source>
</evidence>
<feature type="repeat" description="ANK" evidence="3">
    <location>
        <begin position="1953"/>
        <end position="1989"/>
    </location>
</feature>